<sequence length="143" mass="14956">MKAFKTVVLLLAALAIVTGTADMILGVPGQAALGVQLSAEAANDAVLNSQFRFLAAIWLGLGLLLCLCVFRLERYGPVLDGVLAVVFLGGVGRILALVDQGFPDTVFSIGFVVLAIAVEIVGMPALIAWHRKVRRARGSAATP</sequence>
<evidence type="ECO:0000313" key="3">
    <source>
        <dbReference type="Proteomes" id="UP001259982"/>
    </source>
</evidence>
<reference evidence="2 3" key="1">
    <citation type="submission" date="2023-09" db="EMBL/GenBank/DDBJ databases">
        <authorList>
            <person name="Rey-Velasco X."/>
        </authorList>
    </citation>
    <scope>NUCLEOTIDE SEQUENCE [LARGE SCALE GENOMIC DNA]</scope>
    <source>
        <strain evidence="2 3">P385</strain>
    </source>
</reference>
<comment type="caution">
    <text evidence="2">The sequence shown here is derived from an EMBL/GenBank/DDBJ whole genome shotgun (WGS) entry which is preliminary data.</text>
</comment>
<name>A0ABU3B6Z5_9GAMM</name>
<proteinExistence type="predicted"/>
<protein>
    <submittedName>
        <fullName evidence="2">DUF4345 domain-containing protein</fullName>
    </submittedName>
</protein>
<organism evidence="2 3">
    <name type="scientific">Spectribacter acetivorans</name>
    <dbReference type="NCBI Taxonomy" id="3075603"/>
    <lineage>
        <taxon>Bacteria</taxon>
        <taxon>Pseudomonadati</taxon>
        <taxon>Pseudomonadota</taxon>
        <taxon>Gammaproteobacteria</taxon>
        <taxon>Salinisphaerales</taxon>
        <taxon>Salinisphaeraceae</taxon>
        <taxon>Spectribacter</taxon>
    </lineage>
</organism>
<keyword evidence="1" id="KW-0812">Transmembrane</keyword>
<evidence type="ECO:0000313" key="2">
    <source>
        <dbReference type="EMBL" id="MDT0618219.1"/>
    </source>
</evidence>
<feature type="transmembrane region" description="Helical" evidence="1">
    <location>
        <begin position="108"/>
        <end position="129"/>
    </location>
</feature>
<feature type="transmembrane region" description="Helical" evidence="1">
    <location>
        <begin position="50"/>
        <end position="70"/>
    </location>
</feature>
<evidence type="ECO:0000256" key="1">
    <source>
        <dbReference type="SAM" id="Phobius"/>
    </source>
</evidence>
<dbReference type="EMBL" id="JAVRHY010000005">
    <property type="protein sequence ID" value="MDT0618219.1"/>
    <property type="molecule type" value="Genomic_DNA"/>
</dbReference>
<accession>A0ABU3B6Z5</accession>
<keyword evidence="1" id="KW-0472">Membrane</keyword>
<dbReference type="RefSeq" id="WP_311658301.1">
    <property type="nucleotide sequence ID" value="NZ_JAVRHY010000005.1"/>
</dbReference>
<keyword evidence="3" id="KW-1185">Reference proteome</keyword>
<dbReference type="Proteomes" id="UP001259982">
    <property type="component" value="Unassembled WGS sequence"/>
</dbReference>
<gene>
    <name evidence="2" type="ORF">RM531_07010</name>
</gene>
<dbReference type="Pfam" id="PF14248">
    <property type="entry name" value="DUF4345"/>
    <property type="match status" value="1"/>
</dbReference>
<dbReference type="InterPro" id="IPR025597">
    <property type="entry name" value="DUF4345"/>
</dbReference>
<keyword evidence="1" id="KW-1133">Transmembrane helix</keyword>
<feature type="transmembrane region" description="Helical" evidence="1">
    <location>
        <begin position="77"/>
        <end position="96"/>
    </location>
</feature>